<dbReference type="RefSeq" id="XP_029218029.1">
    <property type="nucleotide sequence ID" value="XM_029365545.1"/>
</dbReference>
<proteinExistence type="predicted"/>
<organism evidence="3 4">
    <name type="scientific">Besnoitia besnoiti</name>
    <name type="common">Apicomplexan protozoan</name>
    <dbReference type="NCBI Taxonomy" id="94643"/>
    <lineage>
        <taxon>Eukaryota</taxon>
        <taxon>Sar</taxon>
        <taxon>Alveolata</taxon>
        <taxon>Apicomplexa</taxon>
        <taxon>Conoidasida</taxon>
        <taxon>Coccidia</taxon>
        <taxon>Eucoccidiorida</taxon>
        <taxon>Eimeriorina</taxon>
        <taxon>Sarcocystidae</taxon>
        <taxon>Besnoitia</taxon>
    </lineage>
</organism>
<accession>A0A2A9MF71</accession>
<keyword evidence="2" id="KW-0812">Transmembrane</keyword>
<keyword evidence="2" id="KW-1133">Transmembrane helix</keyword>
<evidence type="ECO:0000256" key="2">
    <source>
        <dbReference type="SAM" id="Phobius"/>
    </source>
</evidence>
<comment type="caution">
    <text evidence="3">The sequence shown here is derived from an EMBL/GenBank/DDBJ whole genome shotgun (WGS) entry which is preliminary data.</text>
</comment>
<keyword evidence="4" id="KW-1185">Reference proteome</keyword>
<feature type="region of interest" description="Disordered" evidence="1">
    <location>
        <begin position="37"/>
        <end position="74"/>
    </location>
</feature>
<name>A0A2A9MF71_BESBE</name>
<dbReference type="EMBL" id="NWUJ01000007">
    <property type="protein sequence ID" value="PFH34020.1"/>
    <property type="molecule type" value="Genomic_DNA"/>
</dbReference>
<sequence>MGFYRTERRVTQQLKLAGKGLAGDLAAELPKNPASSFMKPLPSFHRELAPGNSATRASSSVEGQRKETSDSEDAFKRQRAVHVLEAAFAQLSHFHPDAYETANVRGLTKWWEDPYIFIFLCMSFAALIAMGVWCIVASYK</sequence>
<keyword evidence="2" id="KW-0472">Membrane</keyword>
<evidence type="ECO:0008006" key="5">
    <source>
        <dbReference type="Google" id="ProtNLM"/>
    </source>
</evidence>
<dbReference type="Proteomes" id="UP000224006">
    <property type="component" value="Unassembled WGS sequence"/>
</dbReference>
<dbReference type="KEGG" id="bbes:BESB_071720"/>
<dbReference type="OrthoDB" id="10297842at2759"/>
<evidence type="ECO:0000313" key="3">
    <source>
        <dbReference type="EMBL" id="PFH34020.1"/>
    </source>
</evidence>
<gene>
    <name evidence="3" type="ORF">BESB_071720</name>
</gene>
<protein>
    <recommendedName>
        <fullName evidence="5">Transmembrane protein</fullName>
    </recommendedName>
</protein>
<dbReference type="GeneID" id="40312098"/>
<feature type="compositionally biased region" description="Basic and acidic residues" evidence="1">
    <location>
        <begin position="63"/>
        <end position="74"/>
    </location>
</feature>
<dbReference type="AlphaFoldDB" id="A0A2A9MF71"/>
<evidence type="ECO:0000256" key="1">
    <source>
        <dbReference type="SAM" id="MobiDB-lite"/>
    </source>
</evidence>
<dbReference type="VEuPathDB" id="ToxoDB:BESB_071720"/>
<reference evidence="3 4" key="1">
    <citation type="submission" date="2017-09" db="EMBL/GenBank/DDBJ databases">
        <title>Genome sequencing of Besnoitia besnoiti strain Bb-Ger1.</title>
        <authorList>
            <person name="Schares G."/>
            <person name="Venepally P."/>
            <person name="Lorenzi H.A."/>
        </authorList>
    </citation>
    <scope>NUCLEOTIDE SEQUENCE [LARGE SCALE GENOMIC DNA]</scope>
    <source>
        <strain evidence="3 4">Bb-Ger1</strain>
    </source>
</reference>
<evidence type="ECO:0000313" key="4">
    <source>
        <dbReference type="Proteomes" id="UP000224006"/>
    </source>
</evidence>
<feature type="transmembrane region" description="Helical" evidence="2">
    <location>
        <begin position="115"/>
        <end position="139"/>
    </location>
</feature>
<feature type="compositionally biased region" description="Polar residues" evidence="1">
    <location>
        <begin position="52"/>
        <end position="62"/>
    </location>
</feature>